<feature type="repeat" description="ANK" evidence="3">
    <location>
        <begin position="1423"/>
        <end position="1455"/>
    </location>
</feature>
<protein>
    <submittedName>
        <fullName evidence="4">Uncharacterized protein</fullName>
    </submittedName>
</protein>
<keyword evidence="2 3" id="KW-0040">ANK repeat</keyword>
<evidence type="ECO:0000256" key="3">
    <source>
        <dbReference type="PROSITE-ProRule" id="PRU00023"/>
    </source>
</evidence>
<dbReference type="SMART" id="SM00248">
    <property type="entry name" value="ANK"/>
    <property type="match status" value="17"/>
</dbReference>
<dbReference type="Gene3D" id="3.80.10.10">
    <property type="entry name" value="Ribonuclease Inhibitor"/>
    <property type="match status" value="1"/>
</dbReference>
<dbReference type="PANTHER" id="PTHR24198">
    <property type="entry name" value="ANKYRIN REPEAT AND PROTEIN KINASE DOMAIN-CONTAINING PROTEIN"/>
    <property type="match status" value="1"/>
</dbReference>
<dbReference type="PRINTS" id="PR01415">
    <property type="entry name" value="ANKYRIN"/>
</dbReference>
<comment type="caution">
    <text evidence="4">The sequence shown here is derived from an EMBL/GenBank/DDBJ whole genome shotgun (WGS) entry which is preliminary data.</text>
</comment>
<feature type="repeat" description="ANK" evidence="3">
    <location>
        <begin position="1673"/>
        <end position="1705"/>
    </location>
</feature>
<dbReference type="PROSITE" id="PS50088">
    <property type="entry name" value="ANK_REPEAT"/>
    <property type="match status" value="11"/>
</dbReference>
<dbReference type="Proteomes" id="UP000031258">
    <property type="component" value="Unassembled WGS sequence"/>
</dbReference>
<evidence type="ECO:0000256" key="1">
    <source>
        <dbReference type="ARBA" id="ARBA00022737"/>
    </source>
</evidence>
<gene>
    <name evidence="4" type="ORF">NF27_EO00020</name>
</gene>
<feature type="repeat" description="ANK" evidence="3">
    <location>
        <begin position="1390"/>
        <end position="1422"/>
    </location>
</feature>
<feature type="repeat" description="ANK" evidence="3">
    <location>
        <begin position="2016"/>
        <end position="2048"/>
    </location>
</feature>
<dbReference type="InterPro" id="IPR032675">
    <property type="entry name" value="LRR_dom_sf"/>
</dbReference>
<dbReference type="SUPFAM" id="SSF48403">
    <property type="entry name" value="Ankyrin repeat"/>
    <property type="match status" value="2"/>
</dbReference>
<feature type="repeat" description="ANK" evidence="3">
    <location>
        <begin position="1456"/>
        <end position="1488"/>
    </location>
</feature>
<keyword evidence="1" id="KW-0677">Repeat</keyword>
<dbReference type="SUPFAM" id="SSF48452">
    <property type="entry name" value="TPR-like"/>
    <property type="match status" value="1"/>
</dbReference>
<dbReference type="InterPro" id="IPR002110">
    <property type="entry name" value="Ankyrin_rpt"/>
</dbReference>
<proteinExistence type="predicted"/>
<dbReference type="Gene3D" id="1.25.40.10">
    <property type="entry name" value="Tetratricopeptide repeat domain"/>
    <property type="match status" value="1"/>
</dbReference>
<dbReference type="PROSITE" id="PS50297">
    <property type="entry name" value="ANK_REP_REGION"/>
    <property type="match status" value="9"/>
</dbReference>
<evidence type="ECO:0000313" key="5">
    <source>
        <dbReference type="Proteomes" id="UP000031258"/>
    </source>
</evidence>
<sequence length="2289" mass="262666">MGYYKEGSVRIQHIFETFLRKKMKDSKVKENNDKLSISVLRLLDKAEEILSNKDYKNIKKVEQFLEIIDRVQEHWKFEDEIEKKITTLHERVIGCNKYKEIEEEPKKERDYQLDLSTTRRRLKRLHERKKNEDLIRLCENLCKEGDDCKKSEEYAEALKYYNIVLEYFIDIKNTEECRELLDNISKCYFKLKQYKESALYESIILSDDLRNRFPLIEVDSVLDIVKIEKIKCRINIYNQDKDIDALRIINHLEGIADTYYVYKEITRATEIYGVIIEKLDELAGKNYLPRTEILDEYLKVLEKYSQVIIGEGINNINPIKYEGKEYKEILRQIRNESRDKLVNNEEGLGESFNTALIKLISNIVKDAVKCLGPSKYKCVVLGLGSLARKELCSYSDIELMIIYDEQKDSKEKVLSGADKEGIDQYFRALTEVIKIKIILLGETHISLEDKSILSKIKVGLSFDSTHFPYKNDGKRNLVGTVDELSANYWEGVLDENTASVFSVDAAIQQDICIVYAEENSKELFFEYRKRIREIPQESIAKVLSQWIIDDTLRFKLEANKVIRRLADENSDNEKDEGIDVKDNLLRFPVLLANRLCMYEGILIDEDNSDLSVSLQKVDRLTERGYFSNSEGEGMKEWIRFAQTLRMKVHLNYRGNKEEVYLESTGVKEDYILSNDEAAMLRTLYENIMQPMYNRAQSIARSLTDGNQQETEIETLKRNKDSEKVANIMILKSKQLIEKYHETRDILYAEKANWYYEKAAEISLDITEEAWQNTILDLGVNQETSKDSEGEICLELIINNKVEKIYLKEEVIREYLKPENQEIEGRRDVRMIYHNGEYYHIKQLPEAPGIEYAVSSLSHLLLGYTTTPFSILAKMTIDGKTIPVLISRTVIGEKLSEKLESLEKIDEESYGLAFVRTLFTNPEDDQFGNNIKSNTRSPEGEIKSRLFCIDNDHGFLQDVYKVDMVFWKQFIHKSVVYCSKEKMESSIVEAVKQKIKKLTPQMLRQWLVKIKARDDENRKLFEGNLIQEHEVVNKQGEEQKLGVTIPMLLDEQLGVNICYRIMQLQDCLLEHDSDYRYVRLLNNIDIIVAAEYNKVLTNDSLTTTREKFDKLSEGQYEELNKGSPIEPRKVSSTKSKYLGSVLQKIPSPKQMKEKSKCTPKQALEKLDEVINQLRKLKGIREEVISGEDKQFKKLPIQLKEMVINGRNTELKGPFIDNIFEAIIKITHTRNKETEIGSIEEGEILEKQKAILEFIKQQKLSFSKLNLSNCLALTDKDLDYILYYSPDLLWLDISNCLNLNNNTLDIIASRCEKIETLYIGSNKKVIFTSKNKSKLSSLVTLNINHCEYIDYEILFKLISRCPKLKSLVFDGHKGIDQSKMAKELENLKRILNKDGSLIIAAQEGNINLVNLLITAGISVDISNSNKETALMGAAKNNHLEIVQILLEKKASIDVCNSNKETALIWAVKHKHLEIVRILLENEANLNLIDKNGYNPLMWATKLNCKEIIELILLYQINSDQPIRDAHNALILARNNKYNEIASMLQIFINSQDLINLVKKGKLEDIETLLEKEIDINARDKDGNTAILYALSYESKQEQKYKKIVSILKAKGAILSQNDNMILDILNKKVRIRDKLGFGRIVNSYPLMFAAAYGMKELTALLLLDEHTNVNPANKYGITPLMLAAEGGHKEIVESLIRRGANINDKINYFYRPDNLTSDGNRTWVEVDSEDAYYSNLRGRTALIAASEKGHTRVVKILLDAGASISNTQDGNTALMLATINGHIEIVKILLEKERKLRKEININRIVFLASINRHKKIVEMLIEKVTDINITNEHNNTALIIASGKGYKEIVEMLLEARADIDFQGQDGNTALHMASCNDNKEIALLLAEYGANIQKKNNDNMTPVDLAIKHSYYELARILYVQGGNLENEEIYTNKEINKELSYKFNLKLVTGYILKWGVKNNDYKLLRKLLHEVSNFKTKIKVDFDDAIVLASMLGKKDIVKILLEGGVDINSTDIEGNSILIIAVNQKDKELVKMLIAEGANINAKNTDGDNALSKAVEQRDKELVRMLIAEGANINAQIDCGYNALSKAVKLRYREMVLVLLEHNNIMEKTLNEAFILANMIEDDIIIKAIKPKININNKDIQEEIEKSKGLSKEMIDCVVSAVYSASYNNPILNDKKIEELMKVANENYGTKGIDKLMEIGTDINSYKKFQKLREILGDDKAVKLYLQQVLSKEQSPINGFIERLGSEGVGMPISNSLGVINKSLSFREKIRVEQGADIEQRAIRGN</sequence>
<feature type="repeat" description="ANK" evidence="3">
    <location>
        <begin position="1767"/>
        <end position="1790"/>
    </location>
</feature>
<evidence type="ECO:0000256" key="2">
    <source>
        <dbReference type="ARBA" id="ARBA00023043"/>
    </source>
</evidence>
<dbReference type="Pfam" id="PF12796">
    <property type="entry name" value="Ank_2"/>
    <property type="match status" value="5"/>
</dbReference>
<name>A0A0C1MYY4_9RICK</name>
<dbReference type="InterPro" id="IPR036770">
    <property type="entry name" value="Ankyrin_rpt-contain_sf"/>
</dbReference>
<dbReference type="EMBL" id="JSWE01000115">
    <property type="protein sequence ID" value="KIE05171.1"/>
    <property type="molecule type" value="Genomic_DNA"/>
</dbReference>
<keyword evidence="5" id="KW-1185">Reference proteome</keyword>
<feature type="repeat" description="ANK" evidence="3">
    <location>
        <begin position="1735"/>
        <end position="1767"/>
    </location>
</feature>
<dbReference type="PANTHER" id="PTHR24198:SF165">
    <property type="entry name" value="ANKYRIN REPEAT-CONTAINING PROTEIN-RELATED"/>
    <property type="match status" value="1"/>
</dbReference>
<feature type="repeat" description="ANK" evidence="3">
    <location>
        <begin position="2049"/>
        <end position="2081"/>
    </location>
</feature>
<dbReference type="InterPro" id="IPR011990">
    <property type="entry name" value="TPR-like_helical_dom_sf"/>
</dbReference>
<feature type="repeat" description="ANK" evidence="3">
    <location>
        <begin position="1865"/>
        <end position="1897"/>
    </location>
</feature>
<dbReference type="SUPFAM" id="SSF52047">
    <property type="entry name" value="RNI-like"/>
    <property type="match status" value="1"/>
</dbReference>
<accession>A0A0C1MYY4</accession>
<feature type="repeat" description="ANK" evidence="3">
    <location>
        <begin position="1832"/>
        <end position="1864"/>
    </location>
</feature>
<dbReference type="STRING" id="86105.NF27_EO00020"/>
<reference evidence="4 5" key="1">
    <citation type="submission" date="2014-11" db="EMBL/GenBank/DDBJ databases">
        <title>A Rickettsiales Symbiont of Amoebae With Ancient Features.</title>
        <authorList>
            <person name="Schulz F."/>
            <person name="Martijn J."/>
            <person name="Wascher F."/>
            <person name="Kostanjsek R."/>
            <person name="Ettema T.J."/>
            <person name="Horn M."/>
        </authorList>
    </citation>
    <scope>NUCLEOTIDE SEQUENCE [LARGE SCALE GENOMIC DNA]</scope>
    <source>
        <strain evidence="4 5">UWC36</strain>
    </source>
</reference>
<organism evidence="4 5">
    <name type="scientific">Candidatus Jidaibacter acanthamoebae</name>
    <dbReference type="NCBI Taxonomy" id="86105"/>
    <lineage>
        <taxon>Bacteria</taxon>
        <taxon>Pseudomonadati</taxon>
        <taxon>Pseudomonadota</taxon>
        <taxon>Alphaproteobacteria</taxon>
        <taxon>Rickettsiales</taxon>
        <taxon>Candidatus Midichloriaceae</taxon>
        <taxon>Candidatus Jidaibacter</taxon>
    </lineage>
</organism>
<feature type="repeat" description="ANK" evidence="3">
    <location>
        <begin position="1983"/>
        <end position="2015"/>
    </location>
</feature>
<evidence type="ECO:0000313" key="4">
    <source>
        <dbReference type="EMBL" id="KIE05171.1"/>
    </source>
</evidence>
<dbReference type="Gene3D" id="1.25.40.20">
    <property type="entry name" value="Ankyrin repeat-containing domain"/>
    <property type="match status" value="6"/>
</dbReference>
<dbReference type="Pfam" id="PF13637">
    <property type="entry name" value="Ank_4"/>
    <property type="match status" value="2"/>
</dbReference>